<proteinExistence type="predicted"/>
<dbReference type="Proteomes" id="UP000184092">
    <property type="component" value="Unassembled WGS sequence"/>
</dbReference>
<evidence type="ECO:0000313" key="1">
    <source>
        <dbReference type="EMBL" id="SHN12142.1"/>
    </source>
</evidence>
<dbReference type="STRING" id="178356.SAMN05216269_11427"/>
<organism evidence="1 2">
    <name type="scientific">Flavobacterium xinjiangense</name>
    <dbReference type="NCBI Taxonomy" id="178356"/>
    <lineage>
        <taxon>Bacteria</taxon>
        <taxon>Pseudomonadati</taxon>
        <taxon>Bacteroidota</taxon>
        <taxon>Flavobacteriia</taxon>
        <taxon>Flavobacteriales</taxon>
        <taxon>Flavobacteriaceae</taxon>
        <taxon>Flavobacterium</taxon>
    </lineage>
</organism>
<dbReference type="RefSeq" id="WP_073210656.1">
    <property type="nucleotide sequence ID" value="NZ_FRCL01000014.1"/>
</dbReference>
<dbReference type="OrthoDB" id="9765926at2"/>
<name>A0A1M7P677_9FLAO</name>
<gene>
    <name evidence="1" type="ORF">SAMN05216269_11427</name>
</gene>
<dbReference type="AlphaFoldDB" id="A0A1M7P677"/>
<accession>A0A1M7P677</accession>
<reference evidence="2" key="1">
    <citation type="submission" date="2016-11" db="EMBL/GenBank/DDBJ databases">
        <authorList>
            <person name="Varghese N."/>
            <person name="Submissions S."/>
        </authorList>
    </citation>
    <scope>NUCLEOTIDE SEQUENCE [LARGE SCALE GENOMIC DNA]</scope>
    <source>
        <strain evidence="2">CGMCC 1.2749</strain>
    </source>
</reference>
<protein>
    <submittedName>
        <fullName evidence="1">Uncharacterized protein</fullName>
    </submittedName>
</protein>
<keyword evidence="2" id="KW-1185">Reference proteome</keyword>
<sequence length="254" mass="28224">MNGQSATQFSLTYFKDAALTQSIAIPTAYQNTNATETIYVKMVNRDNPNCSVTTSFTTQVFALPVITAVVDLKQCDDDIDGFSIFNLEEVIPKIANNVSSENISFFRTQSEAQSNSNPIVNTTTYVNQTVSNDAVYVRVSNTNSCFRIAKLNLIVSTTQIPLNFTRSFTECDDAVSGTNTDGFTTFDFSSVTNQIQAIFPVGQQLDITYYRNQNDELAEKNSISNIAIYRNIGYPTTQNIYIRVDSRLDNDCLG</sequence>
<dbReference type="EMBL" id="FRCL01000014">
    <property type="protein sequence ID" value="SHN12142.1"/>
    <property type="molecule type" value="Genomic_DNA"/>
</dbReference>
<evidence type="ECO:0000313" key="2">
    <source>
        <dbReference type="Proteomes" id="UP000184092"/>
    </source>
</evidence>